<dbReference type="RefSeq" id="WP_026345619.1">
    <property type="nucleotide sequence ID" value="NZ_CP011924.1"/>
</dbReference>
<keyword evidence="4" id="KW-1185">Reference proteome</keyword>
<proteinExistence type="predicted"/>
<name>A0ABM6NC69_PSEO7</name>
<evidence type="ECO:0000313" key="3">
    <source>
        <dbReference type="EMBL" id="ATD06389.1"/>
    </source>
</evidence>
<dbReference type="Pfam" id="PF09937">
    <property type="entry name" value="DUF2169"/>
    <property type="match status" value="1"/>
</dbReference>
<evidence type="ECO:0000259" key="2">
    <source>
        <dbReference type="Pfam" id="PF09937"/>
    </source>
</evidence>
<evidence type="ECO:0000256" key="1">
    <source>
        <dbReference type="SAM" id="MobiDB-lite"/>
    </source>
</evidence>
<organism evidence="3 4">
    <name type="scientific">Pseudoalteromonas piscicida</name>
    <dbReference type="NCBI Taxonomy" id="43662"/>
    <lineage>
        <taxon>Bacteria</taxon>
        <taxon>Pseudomonadati</taxon>
        <taxon>Pseudomonadota</taxon>
        <taxon>Gammaproteobacteria</taxon>
        <taxon>Alteromonadales</taxon>
        <taxon>Pseudoalteromonadaceae</taxon>
        <taxon>Pseudoalteromonas</taxon>
    </lineage>
</organism>
<accession>A0ABM6NC69</accession>
<feature type="domain" description="DUF2169" evidence="2">
    <location>
        <begin position="22"/>
        <end position="318"/>
    </location>
</feature>
<dbReference type="Proteomes" id="UP000016521">
    <property type="component" value="Chromosome I"/>
</dbReference>
<sequence length="346" mass="38216">MLVNESEWQSSTVEAWDEEKDPIVVIAVKQNFEYDVKGNVYPDPTGAPVVLADDFDGEGLEASLTAVSEVQPYKTGFEVYGELTCFPPTDKQARVIEVGLKLGCNDRVFVDKLLRVTGERVWKRSLFGPVASDPQVLSPCVLNYQLAYGGTSPSDEEQVSTQNPLGRGYKLKNKEAKGQPLPQVEYANQVLKKPSHDTAVASFAAIPPFWSPRVDKLPEVDESQALEGKFPFKAAVPAAHYQVAPQDQQTQNPFSDGWWIDMMGLTPDLPYGQSLKLTLPRIMPRCRLVNGPDGMPIDMQCDTLVIDSQTQQFSLIWRGRVKKSQTGSNSVFLVEEAQAQGVAHAV</sequence>
<dbReference type="InterPro" id="IPR018683">
    <property type="entry name" value="DUF2169"/>
</dbReference>
<dbReference type="EMBL" id="CP011924">
    <property type="protein sequence ID" value="ATD06389.1"/>
    <property type="molecule type" value="Genomic_DNA"/>
</dbReference>
<feature type="region of interest" description="Disordered" evidence="1">
    <location>
        <begin position="151"/>
        <end position="175"/>
    </location>
</feature>
<protein>
    <recommendedName>
        <fullName evidence="2">DUF2169 domain-containing protein</fullName>
    </recommendedName>
</protein>
<reference evidence="3 4" key="1">
    <citation type="submission" date="2015-06" db="EMBL/GenBank/DDBJ databases">
        <authorList>
            <person name="Xie B.-B."/>
            <person name="Rong J.-C."/>
            <person name="Qin Q.-L."/>
            <person name="Zhang Y.-Z."/>
        </authorList>
    </citation>
    <scope>NUCLEOTIDE SEQUENCE [LARGE SCALE GENOMIC DNA]</scope>
    <source>
        <strain evidence="3 4">JCM 20779</strain>
    </source>
</reference>
<evidence type="ECO:0000313" key="4">
    <source>
        <dbReference type="Proteomes" id="UP000016521"/>
    </source>
</evidence>
<gene>
    <name evidence="3" type="ORF">PPIS_a1232</name>
</gene>